<reference evidence="1" key="1">
    <citation type="submission" date="2014-12" db="EMBL/GenBank/DDBJ databases">
        <title>Insight into the proteome of Arion vulgaris.</title>
        <authorList>
            <person name="Aradska J."/>
            <person name="Bulat T."/>
            <person name="Smidak R."/>
            <person name="Sarate P."/>
            <person name="Gangsoo J."/>
            <person name="Sialana F."/>
            <person name="Bilban M."/>
            <person name="Lubec G."/>
        </authorList>
    </citation>
    <scope>NUCLEOTIDE SEQUENCE</scope>
    <source>
        <tissue evidence="1">Skin</tissue>
    </source>
</reference>
<name>A0A0B6YB66_9EUPU</name>
<dbReference type="EMBL" id="HACG01006488">
    <property type="protein sequence ID" value="CEK53353.1"/>
    <property type="molecule type" value="Transcribed_RNA"/>
</dbReference>
<gene>
    <name evidence="1" type="primary">ORF20004</name>
</gene>
<organism evidence="1">
    <name type="scientific">Arion vulgaris</name>
    <dbReference type="NCBI Taxonomy" id="1028688"/>
    <lineage>
        <taxon>Eukaryota</taxon>
        <taxon>Metazoa</taxon>
        <taxon>Spiralia</taxon>
        <taxon>Lophotrochozoa</taxon>
        <taxon>Mollusca</taxon>
        <taxon>Gastropoda</taxon>
        <taxon>Heterobranchia</taxon>
        <taxon>Euthyneura</taxon>
        <taxon>Panpulmonata</taxon>
        <taxon>Eupulmonata</taxon>
        <taxon>Stylommatophora</taxon>
        <taxon>Helicina</taxon>
        <taxon>Arionoidea</taxon>
        <taxon>Arionidae</taxon>
        <taxon>Arion</taxon>
    </lineage>
</organism>
<sequence length="55" mass="6308">MQSSKCNIGFDYSIADLKVDACSSGYHTAKIDKVVCWQEMLVFNIDEWVMVLPFM</sequence>
<accession>A0A0B6YB66</accession>
<proteinExistence type="predicted"/>
<evidence type="ECO:0000313" key="1">
    <source>
        <dbReference type="EMBL" id="CEK53353.1"/>
    </source>
</evidence>
<dbReference type="AlphaFoldDB" id="A0A0B6YB66"/>
<protein>
    <submittedName>
        <fullName evidence="1">Uncharacterized protein</fullName>
    </submittedName>
</protein>